<evidence type="ECO:0000313" key="1">
    <source>
        <dbReference type="EMBL" id="RIN12408.1"/>
    </source>
</evidence>
<protein>
    <recommendedName>
        <fullName evidence="3">Phage protein</fullName>
    </recommendedName>
</protein>
<dbReference type="Proteomes" id="UP000285567">
    <property type="component" value="Unassembled WGS sequence"/>
</dbReference>
<comment type="caution">
    <text evidence="1">The sequence shown here is derived from an EMBL/GenBank/DDBJ whole genome shotgun (WGS) entry which is preliminary data.</text>
</comment>
<dbReference type="RefSeq" id="WP_107557840.1">
    <property type="nucleotide sequence ID" value="NZ_QXUL01000007.1"/>
</dbReference>
<sequence length="97" mass="11293">MAYEYENKINEAFFKAGRDGRNVDNELLAELQEAYRKAKAFDEIMKGELGAYYDKAKSFDEIVKAVNAPYVEYPEDWMVDVLKVVRNFEQGSAHDER</sequence>
<reference evidence="1 2" key="1">
    <citation type="journal article" date="2016" name="Front. Microbiol.">
        <title>Comprehensive Phylogenetic Analysis of Bovine Non-aureus Staphylococci Species Based on Whole-Genome Sequencing.</title>
        <authorList>
            <person name="Naushad S."/>
            <person name="Barkema H.W."/>
            <person name="Luby C."/>
            <person name="Condas L.A."/>
            <person name="Nobrega D.B."/>
            <person name="Carson D.A."/>
            <person name="De Buck J."/>
        </authorList>
    </citation>
    <scope>NUCLEOTIDE SEQUENCE [LARGE SCALE GENOMIC DNA]</scope>
    <source>
        <strain evidence="1 2">SNUC 102</strain>
    </source>
</reference>
<accession>A0A418IRG0</accession>
<dbReference type="AlphaFoldDB" id="A0A418IRG0"/>
<evidence type="ECO:0000313" key="2">
    <source>
        <dbReference type="Proteomes" id="UP000285567"/>
    </source>
</evidence>
<organism evidence="1 2">
    <name type="scientific">Staphylococcus xylosus</name>
    <dbReference type="NCBI Taxonomy" id="1288"/>
    <lineage>
        <taxon>Bacteria</taxon>
        <taxon>Bacillati</taxon>
        <taxon>Bacillota</taxon>
        <taxon>Bacilli</taxon>
        <taxon>Bacillales</taxon>
        <taxon>Staphylococcaceae</taxon>
        <taxon>Staphylococcus</taxon>
    </lineage>
</organism>
<keyword evidence="2" id="KW-1185">Reference proteome</keyword>
<proteinExistence type="predicted"/>
<gene>
    <name evidence="1" type="ORF">BU097_02450</name>
</gene>
<name>A0A418IRG0_STAXY</name>
<dbReference type="EMBL" id="QXUL01000007">
    <property type="protein sequence ID" value="RIN12408.1"/>
    <property type="molecule type" value="Genomic_DNA"/>
</dbReference>
<evidence type="ECO:0008006" key="3">
    <source>
        <dbReference type="Google" id="ProtNLM"/>
    </source>
</evidence>